<dbReference type="PROSITE" id="PS00211">
    <property type="entry name" value="ABC_TRANSPORTER_1"/>
    <property type="match status" value="1"/>
</dbReference>
<dbReference type="CDD" id="cd12108">
    <property type="entry name" value="Hr-like"/>
    <property type="match status" value="1"/>
</dbReference>
<dbReference type="Gene3D" id="3.40.50.300">
    <property type="entry name" value="P-loop containing nucleotide triphosphate hydrolases"/>
    <property type="match status" value="1"/>
</dbReference>
<dbReference type="InterPro" id="IPR003439">
    <property type="entry name" value="ABC_transporter-like_ATP-bd"/>
</dbReference>
<keyword evidence="3" id="KW-1003">Cell membrane</keyword>
<dbReference type="SMART" id="SM00382">
    <property type="entry name" value="AAA"/>
    <property type="match status" value="1"/>
</dbReference>
<dbReference type="Proteomes" id="UP001501627">
    <property type="component" value="Unassembled WGS sequence"/>
</dbReference>
<dbReference type="Gene3D" id="1.20.120.520">
    <property type="entry name" value="nmb1532 protein domain like"/>
    <property type="match status" value="1"/>
</dbReference>
<dbReference type="InterPro" id="IPR017871">
    <property type="entry name" value="ABC_transporter-like_CS"/>
</dbReference>
<keyword evidence="3" id="KW-0472">Membrane</keyword>
<evidence type="ECO:0000256" key="2">
    <source>
        <dbReference type="ARBA" id="ARBA00022448"/>
    </source>
</evidence>
<dbReference type="PANTHER" id="PTHR43820">
    <property type="entry name" value="HIGH-AFFINITY BRANCHED-CHAIN AMINO ACID TRANSPORT ATP-BINDING PROTEIN LIVF"/>
    <property type="match status" value="1"/>
</dbReference>
<evidence type="ECO:0000256" key="1">
    <source>
        <dbReference type="ARBA" id="ARBA00005417"/>
    </source>
</evidence>
<feature type="domain" description="ABC transporter" evidence="7">
    <location>
        <begin position="209"/>
        <end position="440"/>
    </location>
</feature>
<proteinExistence type="inferred from homology"/>
<comment type="similarity">
    <text evidence="1">Belongs to the ABC transporter superfamily.</text>
</comment>
<evidence type="ECO:0000256" key="3">
    <source>
        <dbReference type="ARBA" id="ARBA00022475"/>
    </source>
</evidence>
<reference evidence="9" key="1">
    <citation type="journal article" date="2019" name="Int. J. Syst. Evol. Microbiol.">
        <title>The Global Catalogue of Microorganisms (GCM) 10K type strain sequencing project: providing services to taxonomists for standard genome sequencing and annotation.</title>
        <authorList>
            <consortium name="The Broad Institute Genomics Platform"/>
            <consortium name="The Broad Institute Genome Sequencing Center for Infectious Disease"/>
            <person name="Wu L."/>
            <person name="Ma J."/>
        </authorList>
    </citation>
    <scope>NUCLEOTIDE SEQUENCE [LARGE SCALE GENOMIC DNA]</scope>
    <source>
        <strain evidence="9">JCM 17561</strain>
    </source>
</reference>
<evidence type="ECO:0000256" key="5">
    <source>
        <dbReference type="ARBA" id="ARBA00022840"/>
    </source>
</evidence>
<accession>A0ABP7QY52</accession>
<name>A0ABP7QY52_9BURK</name>
<comment type="caution">
    <text evidence="8">The sequence shown here is derived from an EMBL/GenBank/DDBJ whole genome shotgun (WGS) entry which is preliminary data.</text>
</comment>
<dbReference type="EMBL" id="BAABBP010000006">
    <property type="protein sequence ID" value="GAA3989128.1"/>
    <property type="molecule type" value="Genomic_DNA"/>
</dbReference>
<dbReference type="CDD" id="cd03224">
    <property type="entry name" value="ABC_TM1139_LivF_branched"/>
    <property type="match status" value="1"/>
</dbReference>
<keyword evidence="2" id="KW-0813">Transport</keyword>
<dbReference type="InterPro" id="IPR027417">
    <property type="entry name" value="P-loop_NTPase"/>
</dbReference>
<protein>
    <recommendedName>
        <fullName evidence="7">ABC transporter domain-containing protein</fullName>
    </recommendedName>
</protein>
<evidence type="ECO:0000256" key="6">
    <source>
        <dbReference type="ARBA" id="ARBA00022970"/>
    </source>
</evidence>
<evidence type="ECO:0000313" key="9">
    <source>
        <dbReference type="Proteomes" id="UP001501627"/>
    </source>
</evidence>
<keyword evidence="5" id="KW-0067">ATP-binding</keyword>
<evidence type="ECO:0000313" key="8">
    <source>
        <dbReference type="EMBL" id="GAA3989128.1"/>
    </source>
</evidence>
<dbReference type="PANTHER" id="PTHR43820:SF4">
    <property type="entry name" value="HIGH-AFFINITY BRANCHED-CHAIN AMINO ACID TRANSPORT ATP-BINDING PROTEIN LIVF"/>
    <property type="match status" value="1"/>
</dbReference>
<dbReference type="PROSITE" id="PS50893">
    <property type="entry name" value="ABC_TRANSPORTER_2"/>
    <property type="match status" value="1"/>
</dbReference>
<sequence length="440" mass="47812">MQSLRIITEEHQNLWRIATTLDQVAAEVRDGGALEQAFFSSVFDYIEQFMDKAHHAKEDDYLFRLLRERTTLADVVLDRLQAEHSNGVENLKGLRARLAAAAAGGAGQATDEFLQALNTYTAALKSHVRSEEKDVMPLARELLTEADWAEIDAAFLDNEDPLFGSKARAEFRELYHRIASLAPESIGLGARSAGALQPGSRAAAADVLLSVHGMESCYGRIKALKGIDLEVRKGELVALIGANGAGKTTFLRTLSGVQPMSAGRIMFDGADISRLRADLRMRRGICQSPEGRQVFGPLSIEDNLRLGAYTQPKGQVEGDLQKVYNMFPVLKEKSQLPAGTLSGGQQQMLAIGRALMGRPKVLLLDEPSMGLAPLLVEEVLNVVKTLKEQGMTIFLVEQNAFAALAIADRAYVLETGSITLTGSGSELIANEQVRAAYLGM</sequence>
<keyword evidence="6" id="KW-0029">Amino-acid transport</keyword>
<dbReference type="InterPro" id="IPR012312">
    <property type="entry name" value="Hemerythrin-like"/>
</dbReference>
<evidence type="ECO:0000259" key="7">
    <source>
        <dbReference type="PROSITE" id="PS50893"/>
    </source>
</evidence>
<evidence type="ECO:0000256" key="4">
    <source>
        <dbReference type="ARBA" id="ARBA00022741"/>
    </source>
</evidence>
<dbReference type="Pfam" id="PF01814">
    <property type="entry name" value="Hemerythrin"/>
    <property type="match status" value="1"/>
</dbReference>
<dbReference type="InterPro" id="IPR003593">
    <property type="entry name" value="AAA+_ATPase"/>
</dbReference>
<dbReference type="SUPFAM" id="SSF52540">
    <property type="entry name" value="P-loop containing nucleoside triphosphate hydrolases"/>
    <property type="match status" value="1"/>
</dbReference>
<dbReference type="Pfam" id="PF00005">
    <property type="entry name" value="ABC_tran"/>
    <property type="match status" value="1"/>
</dbReference>
<gene>
    <name evidence="8" type="ORF">GCM10022279_10340</name>
</gene>
<dbReference type="InterPro" id="IPR052156">
    <property type="entry name" value="BCAA_Transport_ATP-bd_LivF"/>
</dbReference>
<keyword evidence="9" id="KW-1185">Reference proteome</keyword>
<keyword evidence="4" id="KW-0547">Nucleotide-binding</keyword>
<organism evidence="8 9">
    <name type="scientific">Comamonas faecalis</name>
    <dbReference type="NCBI Taxonomy" id="1387849"/>
    <lineage>
        <taxon>Bacteria</taxon>
        <taxon>Pseudomonadati</taxon>
        <taxon>Pseudomonadota</taxon>
        <taxon>Betaproteobacteria</taxon>
        <taxon>Burkholderiales</taxon>
        <taxon>Comamonadaceae</taxon>
        <taxon>Comamonas</taxon>
    </lineage>
</organism>